<dbReference type="Proteomes" id="UP000280346">
    <property type="component" value="Unassembled WGS sequence"/>
</dbReference>
<evidence type="ECO:0000256" key="4">
    <source>
        <dbReference type="RuleBase" id="RU004508"/>
    </source>
</evidence>
<evidence type="ECO:0000256" key="2">
    <source>
        <dbReference type="PIRSR" id="PIRSR000390-1"/>
    </source>
</evidence>
<evidence type="ECO:0000256" key="1">
    <source>
        <dbReference type="ARBA" id="ARBA00037999"/>
    </source>
</evidence>
<proteinExistence type="inferred from homology"/>
<dbReference type="CDD" id="cd00616">
    <property type="entry name" value="AHBA_syn"/>
    <property type="match status" value="1"/>
</dbReference>
<accession>A0A3S0V5P4</accession>
<evidence type="ECO:0000256" key="3">
    <source>
        <dbReference type="PIRSR" id="PIRSR000390-2"/>
    </source>
</evidence>
<reference evidence="5 6" key="1">
    <citation type="submission" date="2018-12" db="EMBL/GenBank/DDBJ databases">
        <authorList>
            <person name="Yang Y."/>
        </authorList>
    </citation>
    <scope>NUCLEOTIDE SEQUENCE [LARGE SCALE GENOMIC DNA]</scope>
    <source>
        <strain evidence="5 6">GSF71</strain>
    </source>
</reference>
<dbReference type="InterPro" id="IPR015422">
    <property type="entry name" value="PyrdxlP-dep_Trfase_small"/>
</dbReference>
<organism evidence="5 6">
    <name type="scientific">Azospirillum doebereinerae</name>
    <dbReference type="NCBI Taxonomy" id="92933"/>
    <lineage>
        <taxon>Bacteria</taxon>
        <taxon>Pseudomonadati</taxon>
        <taxon>Pseudomonadota</taxon>
        <taxon>Alphaproteobacteria</taxon>
        <taxon>Rhodospirillales</taxon>
        <taxon>Azospirillaceae</taxon>
        <taxon>Azospirillum</taxon>
    </lineage>
</organism>
<keyword evidence="5" id="KW-0808">Transferase</keyword>
<dbReference type="InterPro" id="IPR000653">
    <property type="entry name" value="DegT/StrS_aminotransferase"/>
</dbReference>
<dbReference type="GO" id="GO:0000271">
    <property type="term" value="P:polysaccharide biosynthetic process"/>
    <property type="evidence" value="ECO:0007669"/>
    <property type="project" value="TreeGrafter"/>
</dbReference>
<dbReference type="PANTHER" id="PTHR30244">
    <property type="entry name" value="TRANSAMINASE"/>
    <property type="match status" value="1"/>
</dbReference>
<dbReference type="Gene3D" id="3.40.640.10">
    <property type="entry name" value="Type I PLP-dependent aspartate aminotransferase-like (Major domain)"/>
    <property type="match status" value="1"/>
</dbReference>
<dbReference type="GO" id="GO:0030170">
    <property type="term" value="F:pyridoxal phosphate binding"/>
    <property type="evidence" value="ECO:0007669"/>
    <property type="project" value="TreeGrafter"/>
</dbReference>
<keyword evidence="6" id="KW-1185">Reference proteome</keyword>
<keyword evidence="3 4" id="KW-0663">Pyridoxal phosphate</keyword>
<comment type="similarity">
    <text evidence="1 4">Belongs to the DegT/DnrJ/EryC1 family.</text>
</comment>
<keyword evidence="5" id="KW-0032">Aminotransferase</keyword>
<feature type="active site" description="Proton acceptor" evidence="2">
    <location>
        <position position="181"/>
    </location>
</feature>
<dbReference type="OrthoDB" id="7260855at2"/>
<gene>
    <name evidence="5" type="ORF">EJ913_17335</name>
</gene>
<evidence type="ECO:0000313" key="5">
    <source>
        <dbReference type="EMBL" id="RUQ68935.1"/>
    </source>
</evidence>
<dbReference type="InterPro" id="IPR015421">
    <property type="entry name" value="PyrdxlP-dep_Trfase_major"/>
</dbReference>
<evidence type="ECO:0000313" key="6">
    <source>
        <dbReference type="Proteomes" id="UP000280346"/>
    </source>
</evidence>
<dbReference type="GO" id="GO:0008483">
    <property type="term" value="F:transaminase activity"/>
    <property type="evidence" value="ECO:0007669"/>
    <property type="project" value="UniProtKB-KW"/>
</dbReference>
<feature type="modified residue" description="N6-(pyridoxal phosphate)lysine" evidence="3">
    <location>
        <position position="181"/>
    </location>
</feature>
<name>A0A3S0V5P4_9PROT</name>
<dbReference type="EMBL" id="RZIJ01000013">
    <property type="protein sequence ID" value="RUQ68935.1"/>
    <property type="molecule type" value="Genomic_DNA"/>
</dbReference>
<dbReference type="RefSeq" id="WP_127000105.1">
    <property type="nucleotide sequence ID" value="NZ_CP173195.1"/>
</dbReference>
<protein>
    <submittedName>
        <fullName evidence="5">DegT/DnrJ/EryC1/StrS family aminotransferase</fullName>
    </submittedName>
</protein>
<dbReference type="PIRSF" id="PIRSF000390">
    <property type="entry name" value="PLP_StrS"/>
    <property type="match status" value="1"/>
</dbReference>
<dbReference type="Gene3D" id="3.90.1150.10">
    <property type="entry name" value="Aspartate Aminotransferase, domain 1"/>
    <property type="match status" value="1"/>
</dbReference>
<dbReference type="InterPro" id="IPR015424">
    <property type="entry name" value="PyrdxlP-dep_Trfase"/>
</dbReference>
<dbReference type="PANTHER" id="PTHR30244:SF34">
    <property type="entry name" value="DTDP-4-AMINO-4,6-DIDEOXYGALACTOSE TRANSAMINASE"/>
    <property type="match status" value="1"/>
</dbReference>
<comment type="caution">
    <text evidence="5">The sequence shown here is derived from an EMBL/GenBank/DDBJ whole genome shotgun (WGS) entry which is preliminary data.</text>
</comment>
<sequence>MIPVSEPLLGERALTYVQEAVNSGWVSSDGRFITEFERLWAEYCGVRHGVAVCNGTIALEVAVQALGLEPGSEIIMPSLTIISCALAVIEAGCVPVLVDCEPDSWCMDMAQVAAKITPRTRAIMPVHMYGHPVDMAPLLELAERHGLAIVEDAAEAHGAEYHGRRAGGLGTLGCFSFYANKIITTGEGGMVVTDDDALAERMRSLRNLCFRRDRRFLHTELGHNYRMTNLQAAIGVAQVEQIEDHLQRKRRMAALYQDRLGDLPLSLPVERPGVRNVYWMYGVVLDDSVPFDAVEFARRLRSRGVDTRPFFLGMHEQPVLHDRGLFVDERYPVTERLARRGLYLPSGLPLTEEQIDTVAVAVREVLS</sequence>
<dbReference type="SUPFAM" id="SSF53383">
    <property type="entry name" value="PLP-dependent transferases"/>
    <property type="match status" value="1"/>
</dbReference>
<dbReference type="Pfam" id="PF01041">
    <property type="entry name" value="DegT_DnrJ_EryC1"/>
    <property type="match status" value="1"/>
</dbReference>
<dbReference type="AlphaFoldDB" id="A0A3S0V5P4"/>